<dbReference type="Proteomes" id="UP000092460">
    <property type="component" value="Unassembled WGS sequence"/>
</dbReference>
<dbReference type="EMBL" id="JXJN01013769">
    <property type="status" value="NOT_ANNOTATED_CDS"/>
    <property type="molecule type" value="Genomic_DNA"/>
</dbReference>
<evidence type="ECO:0000313" key="3">
    <source>
        <dbReference type="Proteomes" id="UP000092460"/>
    </source>
</evidence>
<feature type="region of interest" description="Disordered" evidence="1">
    <location>
        <begin position="204"/>
        <end position="224"/>
    </location>
</feature>
<keyword evidence="3" id="KW-1185">Reference proteome</keyword>
<evidence type="ECO:0000313" key="2">
    <source>
        <dbReference type="EnsemblMetazoa" id="GPPI028988-PA"/>
    </source>
</evidence>
<dbReference type="AlphaFoldDB" id="A0A1B0BG68"/>
<dbReference type="EnsemblMetazoa" id="GPPI028988-RA">
    <property type="protein sequence ID" value="GPPI028988-PA"/>
    <property type="gene ID" value="GPPI028988"/>
</dbReference>
<reference evidence="3" key="1">
    <citation type="submission" date="2015-01" db="EMBL/GenBank/DDBJ databases">
        <authorList>
            <person name="Aksoy S."/>
            <person name="Warren W."/>
            <person name="Wilson R.K."/>
        </authorList>
    </citation>
    <scope>NUCLEOTIDE SEQUENCE [LARGE SCALE GENOMIC DNA]</scope>
    <source>
        <strain evidence="3">IAEA</strain>
    </source>
</reference>
<evidence type="ECO:0000256" key="1">
    <source>
        <dbReference type="SAM" id="MobiDB-lite"/>
    </source>
</evidence>
<dbReference type="VEuPathDB" id="VectorBase:GPPI028988"/>
<proteinExistence type="predicted"/>
<sequence length="224" mass="24706">MLVWLEKVDFWRVSLSLVSLMISSWTESIYRKVKPPEKLGHYSNYPGKLFGLPKLLVDCSWVGNDPVEEFEVSLICMAGAGICCCAVAAAEFCAISKECRLRGVVSNGADGKGPWDICRSNVLRSSTILLLFLTRWTSMVEGVVHDCKRLLLFKEAEEFESLEFKAGERGPAGEGLILLLILLGLNVTEFCEVLTKTDELVKESDAGADVDDEDDDGLAFENDG</sequence>
<organism evidence="2 3">
    <name type="scientific">Glossina palpalis gambiensis</name>
    <dbReference type="NCBI Taxonomy" id="67801"/>
    <lineage>
        <taxon>Eukaryota</taxon>
        <taxon>Metazoa</taxon>
        <taxon>Ecdysozoa</taxon>
        <taxon>Arthropoda</taxon>
        <taxon>Hexapoda</taxon>
        <taxon>Insecta</taxon>
        <taxon>Pterygota</taxon>
        <taxon>Neoptera</taxon>
        <taxon>Endopterygota</taxon>
        <taxon>Diptera</taxon>
        <taxon>Brachycera</taxon>
        <taxon>Muscomorpha</taxon>
        <taxon>Hippoboscoidea</taxon>
        <taxon>Glossinidae</taxon>
        <taxon>Glossina</taxon>
    </lineage>
</organism>
<protein>
    <submittedName>
        <fullName evidence="2">Uncharacterized protein</fullName>
    </submittedName>
</protein>
<reference evidence="2" key="2">
    <citation type="submission" date="2020-05" db="UniProtKB">
        <authorList>
            <consortium name="EnsemblMetazoa"/>
        </authorList>
    </citation>
    <scope>IDENTIFICATION</scope>
    <source>
        <strain evidence="2">IAEA</strain>
    </source>
</reference>
<name>A0A1B0BG68_9MUSC</name>
<feature type="compositionally biased region" description="Acidic residues" evidence="1">
    <location>
        <begin position="206"/>
        <end position="224"/>
    </location>
</feature>
<accession>A0A1B0BG68</accession>